<evidence type="ECO:0000313" key="1">
    <source>
        <dbReference type="EMBL" id="VDO87483.1"/>
    </source>
</evidence>
<dbReference type="Proteomes" id="UP000277204">
    <property type="component" value="Unassembled WGS sequence"/>
</dbReference>
<feature type="non-terminal residue" evidence="1">
    <location>
        <position position="267"/>
    </location>
</feature>
<protein>
    <submittedName>
        <fullName evidence="1">Uncharacterized protein</fullName>
    </submittedName>
</protein>
<accession>A0A183M0Z1</accession>
<proteinExistence type="predicted"/>
<gene>
    <name evidence="1" type="ORF">SMRZ_LOCUS9716</name>
</gene>
<evidence type="ECO:0000313" key="2">
    <source>
        <dbReference type="Proteomes" id="UP000277204"/>
    </source>
</evidence>
<organism evidence="1 2">
    <name type="scientific">Schistosoma margrebowiei</name>
    <dbReference type="NCBI Taxonomy" id="48269"/>
    <lineage>
        <taxon>Eukaryota</taxon>
        <taxon>Metazoa</taxon>
        <taxon>Spiralia</taxon>
        <taxon>Lophotrochozoa</taxon>
        <taxon>Platyhelminthes</taxon>
        <taxon>Trematoda</taxon>
        <taxon>Digenea</taxon>
        <taxon>Strigeidida</taxon>
        <taxon>Schistosomatoidea</taxon>
        <taxon>Schistosomatidae</taxon>
        <taxon>Schistosoma</taxon>
    </lineage>
</organism>
<reference evidence="1 2" key="1">
    <citation type="submission" date="2018-11" db="EMBL/GenBank/DDBJ databases">
        <authorList>
            <consortium name="Pathogen Informatics"/>
        </authorList>
    </citation>
    <scope>NUCLEOTIDE SEQUENCE [LARGE SCALE GENOMIC DNA]</scope>
    <source>
        <strain evidence="1 2">Zambia</strain>
    </source>
</reference>
<dbReference type="AlphaFoldDB" id="A0A183M0Z1"/>
<sequence>MSIISPRLQMYTVDEWQKEDKINPYIVPKYTNAEERACNVEINEKHINDSISVSSSKNNTMYKVGSVSTLKVDDDSTIQCEKSESLKSTMMKCEELEPTHKEHVNSQSTTMIDKEVTLSKRGKRSISISRDTDSNQTYKCGSVLLVGSSETIKQNPEDNNVETKNNSVIMNKETCLDNPTSHYSSLNISTGVESKHNTQPITISYDSVTNDLNVELKDMGKQVKPRKSTLHSSFFTDNKSEKQILIHTNRLTPSFDAAESDQNNQEK</sequence>
<keyword evidence="2" id="KW-1185">Reference proteome</keyword>
<dbReference type="EMBL" id="UZAI01004699">
    <property type="protein sequence ID" value="VDO87483.1"/>
    <property type="molecule type" value="Genomic_DNA"/>
</dbReference>
<name>A0A183M0Z1_9TREM</name>